<keyword evidence="3" id="KW-0309">Germination</keyword>
<dbReference type="InterPro" id="IPR038501">
    <property type="entry name" value="Spore_GerAC_C_sf"/>
</dbReference>
<evidence type="ECO:0000313" key="10">
    <source>
        <dbReference type="EMBL" id="PSR34921.1"/>
    </source>
</evidence>
<evidence type="ECO:0008006" key="12">
    <source>
        <dbReference type="Google" id="ProtNLM"/>
    </source>
</evidence>
<dbReference type="GO" id="GO:0016020">
    <property type="term" value="C:membrane"/>
    <property type="evidence" value="ECO:0007669"/>
    <property type="project" value="UniProtKB-SubCell"/>
</dbReference>
<reference evidence="10 11" key="1">
    <citation type="journal article" date="2014" name="BMC Genomics">
        <title>Comparison of environmental and isolate Sulfobacillus genomes reveals diverse carbon, sulfur, nitrogen, and hydrogen metabolisms.</title>
        <authorList>
            <person name="Justice N.B."/>
            <person name="Norman A."/>
            <person name="Brown C.T."/>
            <person name="Singh A."/>
            <person name="Thomas B.C."/>
            <person name="Banfield J.F."/>
        </authorList>
    </citation>
    <scope>NUCLEOTIDE SEQUENCE [LARGE SCALE GENOMIC DNA]</scope>
    <source>
        <strain evidence="10">AMDSBA4</strain>
    </source>
</reference>
<organism evidence="10 11">
    <name type="scientific">Sulfobacillus benefaciens</name>
    <dbReference type="NCBI Taxonomy" id="453960"/>
    <lineage>
        <taxon>Bacteria</taxon>
        <taxon>Bacillati</taxon>
        <taxon>Bacillota</taxon>
        <taxon>Clostridia</taxon>
        <taxon>Eubacteriales</taxon>
        <taxon>Clostridiales Family XVII. Incertae Sedis</taxon>
        <taxon>Sulfobacillus</taxon>
    </lineage>
</organism>
<dbReference type="Gene3D" id="3.30.300.210">
    <property type="entry name" value="Nutrient germinant receptor protein C, domain 3"/>
    <property type="match status" value="1"/>
</dbReference>
<accession>A0A2T2XKA9</accession>
<feature type="domain" description="Spore germination protein N-terminal" evidence="9">
    <location>
        <begin position="51"/>
        <end position="226"/>
    </location>
</feature>
<dbReference type="AlphaFoldDB" id="A0A2T2XKA9"/>
<comment type="subcellular location">
    <subcellularLocation>
        <location evidence="1">Membrane</location>
        <topology evidence="1">Lipid-anchor</topology>
    </subcellularLocation>
</comment>
<keyword evidence="4" id="KW-0732">Signal</keyword>
<evidence type="ECO:0000256" key="4">
    <source>
        <dbReference type="ARBA" id="ARBA00022729"/>
    </source>
</evidence>
<evidence type="ECO:0000259" key="9">
    <source>
        <dbReference type="Pfam" id="PF25198"/>
    </source>
</evidence>
<comment type="caution">
    <text evidence="10">The sequence shown here is derived from an EMBL/GenBank/DDBJ whole genome shotgun (WGS) entry which is preliminary data.</text>
</comment>
<dbReference type="Pfam" id="PF05504">
    <property type="entry name" value="Spore_GerAC"/>
    <property type="match status" value="1"/>
</dbReference>
<dbReference type="Pfam" id="PF25198">
    <property type="entry name" value="Spore_GerAC_N"/>
    <property type="match status" value="1"/>
</dbReference>
<gene>
    <name evidence="10" type="ORF">C7B46_03135</name>
</gene>
<evidence type="ECO:0000256" key="3">
    <source>
        <dbReference type="ARBA" id="ARBA00022544"/>
    </source>
</evidence>
<evidence type="ECO:0000256" key="6">
    <source>
        <dbReference type="ARBA" id="ARBA00023139"/>
    </source>
</evidence>
<sequence length="395" mass="44077">MHPIRVGLCICTECKRSEDLTSSSIWRKLFRTVLLAWLLVGLSGCWGNGPVDERTLVFTLGLQEGSKKEPLSMIVQYPTSSALLDYADHKPVSNSGKPVEDIVVAGSGITQCFSRAQSKIAKDLYLGQIQLVDLSTHMTPPTLLRALVSLNRIGTMDLTPFIFVSGSPLPDVMDTPGNGAQFPTLYYVTQETCVDCQPVNLSIHLWQFSSDALTPGVDPHLPYVTVEPNKNVTVNRIALYRHLQFIVALNPQQTADYGLLKGLAQKLTLAVPYDHATVRDIHGYSRLSTHLKGGQIQARFHIVLQGTLANLRSITDTTTDNAIIARESSEILSRQCLAVLTFTQQHDIDPWGIGRMLNWQHPDAFARYPHWHHEYPRVEMVVHVQMQLHKLGDLK</sequence>
<feature type="domain" description="Spore germination GerAC-like C-terminal" evidence="8">
    <location>
        <begin position="237"/>
        <end position="391"/>
    </location>
</feature>
<dbReference type="GO" id="GO:0009847">
    <property type="term" value="P:spore germination"/>
    <property type="evidence" value="ECO:0007669"/>
    <property type="project" value="InterPro"/>
</dbReference>
<dbReference type="InterPro" id="IPR046953">
    <property type="entry name" value="Spore_GerAC-like_C"/>
</dbReference>
<dbReference type="InterPro" id="IPR057336">
    <property type="entry name" value="GerAC_N"/>
</dbReference>
<dbReference type="PANTHER" id="PTHR35789">
    <property type="entry name" value="SPORE GERMINATION PROTEIN B3"/>
    <property type="match status" value="1"/>
</dbReference>
<comment type="similarity">
    <text evidence="2">Belongs to the GerABKC lipoprotein family.</text>
</comment>
<keyword evidence="7" id="KW-0449">Lipoprotein</keyword>
<evidence type="ECO:0000256" key="7">
    <source>
        <dbReference type="ARBA" id="ARBA00023288"/>
    </source>
</evidence>
<evidence type="ECO:0000256" key="5">
    <source>
        <dbReference type="ARBA" id="ARBA00023136"/>
    </source>
</evidence>
<evidence type="ECO:0000259" key="8">
    <source>
        <dbReference type="Pfam" id="PF05504"/>
    </source>
</evidence>
<dbReference type="Proteomes" id="UP000242972">
    <property type="component" value="Unassembled WGS sequence"/>
</dbReference>
<dbReference type="InterPro" id="IPR008844">
    <property type="entry name" value="Spore_GerAC-like"/>
</dbReference>
<evidence type="ECO:0000256" key="2">
    <source>
        <dbReference type="ARBA" id="ARBA00007886"/>
    </source>
</evidence>
<dbReference type="EMBL" id="PXYW01000005">
    <property type="protein sequence ID" value="PSR34921.1"/>
    <property type="molecule type" value="Genomic_DNA"/>
</dbReference>
<evidence type="ECO:0000256" key="1">
    <source>
        <dbReference type="ARBA" id="ARBA00004635"/>
    </source>
</evidence>
<name>A0A2T2XKA9_9FIRM</name>
<protein>
    <recommendedName>
        <fullName evidence="12">Ger(X)C family spore germination protein</fullName>
    </recommendedName>
</protein>
<evidence type="ECO:0000313" key="11">
    <source>
        <dbReference type="Proteomes" id="UP000242972"/>
    </source>
</evidence>
<dbReference type="PANTHER" id="PTHR35789:SF1">
    <property type="entry name" value="SPORE GERMINATION PROTEIN B3"/>
    <property type="match status" value="1"/>
</dbReference>
<keyword evidence="5" id="KW-0472">Membrane</keyword>
<proteinExistence type="inferred from homology"/>
<keyword evidence="6" id="KW-0564">Palmitate</keyword>